<evidence type="ECO:0000313" key="1">
    <source>
        <dbReference type="EMBL" id="GAK37015.1"/>
    </source>
</evidence>
<dbReference type="Proteomes" id="UP000027601">
    <property type="component" value="Unassembled WGS sequence"/>
</dbReference>
<organism evidence="1 2">
    <name type="scientific">Bacteroides graminisolvens DSM 19988 = JCM 15093</name>
    <dbReference type="NCBI Taxonomy" id="1121097"/>
    <lineage>
        <taxon>Bacteria</taxon>
        <taxon>Pseudomonadati</taxon>
        <taxon>Bacteroidota</taxon>
        <taxon>Bacteroidia</taxon>
        <taxon>Bacteroidales</taxon>
        <taxon>Bacteroidaceae</taxon>
        <taxon>Bacteroides</taxon>
    </lineage>
</organism>
<keyword evidence="2" id="KW-1185">Reference proteome</keyword>
<accession>A0A069D3U8</accession>
<dbReference type="OrthoDB" id="1121857at2"/>
<sequence length="89" mass="10187">MASRRELKKNVNYILGELFTECLIQTNYVPGTNKDKAEEIMLNILKVQDDIVCRISHTEPGNVKAFYKKLRADFDAKVNEIIDSIGKLN</sequence>
<dbReference type="AlphaFoldDB" id="A0A069D3U8"/>
<dbReference type="RefSeq" id="WP_024996789.1">
    <property type="nucleotide sequence ID" value="NZ_BAJS01000012.1"/>
</dbReference>
<proteinExistence type="predicted"/>
<dbReference type="EMBL" id="BAJS01000012">
    <property type="protein sequence ID" value="GAK37015.1"/>
    <property type="molecule type" value="Genomic_DNA"/>
</dbReference>
<gene>
    <name evidence="1" type="ORF">JCM15093_2228</name>
</gene>
<comment type="caution">
    <text evidence="1">The sequence shown here is derived from an EMBL/GenBank/DDBJ whole genome shotgun (WGS) entry which is preliminary data.</text>
</comment>
<reference evidence="1 2" key="1">
    <citation type="journal article" date="2015" name="Microbes Environ.">
        <title>Distribution and evolution of nitrogen fixation genes in the phylum bacteroidetes.</title>
        <authorList>
            <person name="Inoue J."/>
            <person name="Oshima K."/>
            <person name="Suda W."/>
            <person name="Sakamoto M."/>
            <person name="Iino T."/>
            <person name="Noda S."/>
            <person name="Hongoh Y."/>
            <person name="Hattori M."/>
            <person name="Ohkuma M."/>
        </authorList>
    </citation>
    <scope>NUCLEOTIDE SEQUENCE [LARGE SCALE GENOMIC DNA]</scope>
    <source>
        <strain evidence="1 2">JCM 15093</strain>
    </source>
</reference>
<protein>
    <submittedName>
        <fullName evidence="1">Uncharacterized protein</fullName>
    </submittedName>
</protein>
<name>A0A069D3U8_9BACE</name>
<evidence type="ECO:0000313" key="2">
    <source>
        <dbReference type="Proteomes" id="UP000027601"/>
    </source>
</evidence>
<dbReference type="STRING" id="1121097.GCA_000428125_02466"/>
<dbReference type="eggNOG" id="ENOG5033FB6">
    <property type="taxonomic scope" value="Bacteria"/>
</dbReference>